<organism evidence="2 3">
    <name type="scientific">Paramarasmius palmivorus</name>
    <dbReference type="NCBI Taxonomy" id="297713"/>
    <lineage>
        <taxon>Eukaryota</taxon>
        <taxon>Fungi</taxon>
        <taxon>Dikarya</taxon>
        <taxon>Basidiomycota</taxon>
        <taxon>Agaricomycotina</taxon>
        <taxon>Agaricomycetes</taxon>
        <taxon>Agaricomycetidae</taxon>
        <taxon>Agaricales</taxon>
        <taxon>Marasmiineae</taxon>
        <taxon>Marasmiaceae</taxon>
        <taxon>Paramarasmius</taxon>
    </lineage>
</organism>
<protein>
    <submittedName>
        <fullName evidence="2">Uncharacterized protein</fullName>
    </submittedName>
</protein>
<dbReference type="EMBL" id="JAYKXP010000016">
    <property type="protein sequence ID" value="KAK7049485.1"/>
    <property type="molecule type" value="Genomic_DNA"/>
</dbReference>
<evidence type="ECO:0000313" key="3">
    <source>
        <dbReference type="Proteomes" id="UP001383192"/>
    </source>
</evidence>
<gene>
    <name evidence="2" type="ORF">VNI00_005516</name>
</gene>
<reference evidence="2 3" key="1">
    <citation type="submission" date="2024-01" db="EMBL/GenBank/DDBJ databases">
        <title>A draft genome for a cacao thread blight-causing isolate of Paramarasmius palmivorus.</title>
        <authorList>
            <person name="Baruah I.K."/>
            <person name="Bukari Y."/>
            <person name="Amoako-Attah I."/>
            <person name="Meinhardt L.W."/>
            <person name="Bailey B.A."/>
            <person name="Cohen S.P."/>
        </authorList>
    </citation>
    <scope>NUCLEOTIDE SEQUENCE [LARGE SCALE GENOMIC DNA]</scope>
    <source>
        <strain evidence="2 3">GH-12</strain>
    </source>
</reference>
<keyword evidence="3" id="KW-1185">Reference proteome</keyword>
<feature type="region of interest" description="Disordered" evidence="1">
    <location>
        <begin position="355"/>
        <end position="381"/>
    </location>
</feature>
<evidence type="ECO:0000256" key="1">
    <source>
        <dbReference type="SAM" id="MobiDB-lite"/>
    </source>
</evidence>
<accession>A0AAW0DE27</accession>
<feature type="compositionally biased region" description="Basic and acidic residues" evidence="1">
    <location>
        <begin position="356"/>
        <end position="365"/>
    </location>
</feature>
<proteinExistence type="predicted"/>
<dbReference type="Proteomes" id="UP001383192">
    <property type="component" value="Unassembled WGS sequence"/>
</dbReference>
<name>A0AAW0DE27_9AGAR</name>
<dbReference type="AlphaFoldDB" id="A0AAW0DE27"/>
<sequence length="544" mass="62710">MHNIFNMPYTIQSPTFENLPMKDLFNAKKVSKTASLNVEEYCRSRFNVDSFYSTFFPKEEHCKEFKNKLEEAGALASSFALIHILSRQSPKPATLYLYTPTGYVYSLGEFLSERKFTFEPLPEKRIDKDMISAQATSFKEALLIEHQKPIPNTGKLSEMCDDSTVASVFYFRKGDLEICIVGTRNEPMEVILSFHTTKQIVSLYPKTSFVQRRALILKKLSDTTESVLRSFEAEGWSTFKTTPAIQYITFTDELSYQTRWVGDDHCWITDQRYTDPSHNRYRSLWVTSWHLTCPDIDHTELTCQRLEHSALTNRYPLTWETERAIWAHPCFFDIDPDRIITDTDEVEDFEDTCSETSERHDDLAPRKHRCGHGPNQRPVPIGKSLSLSSNKLHPSLAASRTIHDHSDIEPALIEYLRDFYPLMRQANRMNHIMRSIRSELDQVQNTFGTSHEYIVYPTSHALAIVLQTIEDVKRCRGYRAVKFTLNFTLNTATNTVTTTCTIRVPEPEAEKIETDLSLVSTWSEDHTMQAGVVIKILAEEDTSV</sequence>
<comment type="caution">
    <text evidence="2">The sequence shown here is derived from an EMBL/GenBank/DDBJ whole genome shotgun (WGS) entry which is preliminary data.</text>
</comment>
<evidence type="ECO:0000313" key="2">
    <source>
        <dbReference type="EMBL" id="KAK7049485.1"/>
    </source>
</evidence>